<proteinExistence type="predicted"/>
<dbReference type="EMBL" id="GBRH01257569">
    <property type="protein sequence ID" value="JAD40326.1"/>
    <property type="molecule type" value="Transcribed_RNA"/>
</dbReference>
<evidence type="ECO:0000313" key="1">
    <source>
        <dbReference type="EMBL" id="JAD40326.1"/>
    </source>
</evidence>
<organism evidence="1">
    <name type="scientific">Arundo donax</name>
    <name type="common">Giant reed</name>
    <name type="synonym">Donax arundinaceus</name>
    <dbReference type="NCBI Taxonomy" id="35708"/>
    <lineage>
        <taxon>Eukaryota</taxon>
        <taxon>Viridiplantae</taxon>
        <taxon>Streptophyta</taxon>
        <taxon>Embryophyta</taxon>
        <taxon>Tracheophyta</taxon>
        <taxon>Spermatophyta</taxon>
        <taxon>Magnoliopsida</taxon>
        <taxon>Liliopsida</taxon>
        <taxon>Poales</taxon>
        <taxon>Poaceae</taxon>
        <taxon>PACMAD clade</taxon>
        <taxon>Arundinoideae</taxon>
        <taxon>Arundineae</taxon>
        <taxon>Arundo</taxon>
    </lineage>
</organism>
<protein>
    <submittedName>
        <fullName evidence="1">Uncharacterized protein</fullName>
    </submittedName>
</protein>
<reference evidence="1" key="1">
    <citation type="submission" date="2014-09" db="EMBL/GenBank/DDBJ databases">
        <authorList>
            <person name="Magalhaes I.L.F."/>
            <person name="Oliveira U."/>
            <person name="Santos F.R."/>
            <person name="Vidigal T.H.D.A."/>
            <person name="Brescovit A.D."/>
            <person name="Santos A.J."/>
        </authorList>
    </citation>
    <scope>NUCLEOTIDE SEQUENCE</scope>
    <source>
        <tissue evidence="1">Shoot tissue taken approximately 20 cm above the soil surface</tissue>
    </source>
</reference>
<name>A0A0A8ZNE7_ARUDO</name>
<sequence length="28" mass="3051">MCSKSTLGELDGYLVVAHNHGHYSSCLE</sequence>
<reference evidence="1" key="2">
    <citation type="journal article" date="2015" name="Data Brief">
        <title>Shoot transcriptome of the giant reed, Arundo donax.</title>
        <authorList>
            <person name="Barrero R.A."/>
            <person name="Guerrero F.D."/>
            <person name="Moolhuijzen P."/>
            <person name="Goolsby J.A."/>
            <person name="Tidwell J."/>
            <person name="Bellgard S.E."/>
            <person name="Bellgard M.I."/>
        </authorList>
    </citation>
    <scope>NUCLEOTIDE SEQUENCE</scope>
    <source>
        <tissue evidence="1">Shoot tissue taken approximately 20 cm above the soil surface</tissue>
    </source>
</reference>
<accession>A0A0A8ZNE7</accession>
<dbReference type="AlphaFoldDB" id="A0A0A8ZNE7"/>